<proteinExistence type="predicted"/>
<comment type="caution">
    <text evidence="2">The sequence shown here is derived from an EMBL/GenBank/DDBJ whole genome shotgun (WGS) entry which is preliminary data.</text>
</comment>
<keyword evidence="3" id="KW-1185">Reference proteome</keyword>
<gene>
    <name evidence="2" type="ORF">B0J11DRAFT_435162</name>
</gene>
<organism evidence="2 3">
    <name type="scientific">Dendryphion nanum</name>
    <dbReference type="NCBI Taxonomy" id="256645"/>
    <lineage>
        <taxon>Eukaryota</taxon>
        <taxon>Fungi</taxon>
        <taxon>Dikarya</taxon>
        <taxon>Ascomycota</taxon>
        <taxon>Pezizomycotina</taxon>
        <taxon>Dothideomycetes</taxon>
        <taxon>Pleosporomycetidae</taxon>
        <taxon>Pleosporales</taxon>
        <taxon>Torulaceae</taxon>
        <taxon>Dendryphion</taxon>
    </lineage>
</organism>
<protein>
    <submittedName>
        <fullName evidence="2">Heterokaryon incompatibility protein-domain-containing protein</fullName>
    </submittedName>
</protein>
<dbReference type="InterPro" id="IPR010730">
    <property type="entry name" value="HET"/>
</dbReference>
<dbReference type="PANTHER" id="PTHR33112">
    <property type="entry name" value="DOMAIN PROTEIN, PUTATIVE-RELATED"/>
    <property type="match status" value="1"/>
</dbReference>
<evidence type="ECO:0000313" key="3">
    <source>
        <dbReference type="Proteomes" id="UP000700596"/>
    </source>
</evidence>
<feature type="domain" description="Heterokaryon incompatibility" evidence="1">
    <location>
        <begin position="84"/>
        <end position="230"/>
    </location>
</feature>
<reference evidence="2" key="1">
    <citation type="journal article" date="2021" name="Nat. Commun.">
        <title>Genetic determinants of endophytism in the Arabidopsis root mycobiome.</title>
        <authorList>
            <person name="Mesny F."/>
            <person name="Miyauchi S."/>
            <person name="Thiergart T."/>
            <person name="Pickel B."/>
            <person name="Atanasova L."/>
            <person name="Karlsson M."/>
            <person name="Huettel B."/>
            <person name="Barry K.W."/>
            <person name="Haridas S."/>
            <person name="Chen C."/>
            <person name="Bauer D."/>
            <person name="Andreopoulos W."/>
            <person name="Pangilinan J."/>
            <person name="LaButti K."/>
            <person name="Riley R."/>
            <person name="Lipzen A."/>
            <person name="Clum A."/>
            <person name="Drula E."/>
            <person name="Henrissat B."/>
            <person name="Kohler A."/>
            <person name="Grigoriev I.V."/>
            <person name="Martin F.M."/>
            <person name="Hacquard S."/>
        </authorList>
    </citation>
    <scope>NUCLEOTIDE SEQUENCE</scope>
    <source>
        <strain evidence="2">MPI-CAGE-CH-0243</strain>
    </source>
</reference>
<accession>A0A9P9DQM2</accession>
<dbReference type="AlphaFoldDB" id="A0A9P9DQM2"/>
<evidence type="ECO:0000259" key="1">
    <source>
        <dbReference type="Pfam" id="PF06985"/>
    </source>
</evidence>
<dbReference type="Pfam" id="PF06985">
    <property type="entry name" value="HET"/>
    <property type="match status" value="1"/>
</dbReference>
<dbReference type="PANTHER" id="PTHR33112:SF10">
    <property type="entry name" value="TOL"/>
    <property type="match status" value="1"/>
</dbReference>
<evidence type="ECO:0000313" key="2">
    <source>
        <dbReference type="EMBL" id="KAH7123999.1"/>
    </source>
</evidence>
<name>A0A9P9DQM2_9PLEO</name>
<dbReference type="Proteomes" id="UP000700596">
    <property type="component" value="Unassembled WGS sequence"/>
</dbReference>
<dbReference type="EMBL" id="JAGMWT010000008">
    <property type="protein sequence ID" value="KAH7123999.1"/>
    <property type="molecule type" value="Genomic_DNA"/>
</dbReference>
<dbReference type="OrthoDB" id="2958217at2759"/>
<sequence>MYCSKLFSERDDRFTFSKYSRSKTSWNQVALWNIECISNHNACKPSPVAVSRSNFPARLIGVGEMYSTTVKLIETSPMNQLKPYMTLSHCWGLHIPLCLLSNNYSEFLKGINLDNLPATYRDAGMTTRELGAEFLWIDSLCIIQDSDIDWSLESAKMHYIYRNSWLNLDAAAAKDSTQGLHFERYPLQVVPCRIEIHKTGNRRYVDSSRPQEGLKSNSLILYTRAWVFQEWLLAPRALIFGNEVLLWDCYECIANEIYPTRYLDMTLPWMGFDMKRAEFRNS</sequence>